<dbReference type="Proteomes" id="UP000437862">
    <property type="component" value="Chromosome"/>
</dbReference>
<dbReference type="AlphaFoldDB" id="A0A562PEF7"/>
<evidence type="ECO:0000313" key="1">
    <source>
        <dbReference type="EMBL" id="QGZ38812.1"/>
    </source>
</evidence>
<reference evidence="1 4" key="3">
    <citation type="submission" date="2019-12" db="EMBL/GenBank/DDBJ databases">
        <title>Draft Genome Sequences of Six Type Strains of the Genus Massilia.</title>
        <authorList>
            <person name="Miess H."/>
            <person name="Frediansyah A."/>
            <person name="Goeker M."/>
            <person name="Gross H."/>
        </authorList>
    </citation>
    <scope>NUCLEOTIDE SEQUENCE [LARGE SCALE GENOMIC DNA]</scope>
    <source>
        <strain evidence="1 4">DSM 26639</strain>
    </source>
</reference>
<organism evidence="2 3">
    <name type="scientific">Pseudoduganella flava</name>
    <dbReference type="NCBI Taxonomy" id="871742"/>
    <lineage>
        <taxon>Bacteria</taxon>
        <taxon>Pseudomonadati</taxon>
        <taxon>Pseudomonadota</taxon>
        <taxon>Betaproteobacteria</taxon>
        <taxon>Burkholderiales</taxon>
        <taxon>Oxalobacteraceae</taxon>
        <taxon>Telluria group</taxon>
        <taxon>Pseudoduganella</taxon>
    </lineage>
</organism>
<accession>A0A562PEF7</accession>
<evidence type="ECO:0000313" key="3">
    <source>
        <dbReference type="Proteomes" id="UP000315112"/>
    </source>
</evidence>
<gene>
    <name evidence="1" type="ORF">GO485_06950</name>
    <name evidence="2" type="ORF">IP92_05205</name>
</gene>
<dbReference type="EMBL" id="CP046904">
    <property type="protein sequence ID" value="QGZ38812.1"/>
    <property type="molecule type" value="Genomic_DNA"/>
</dbReference>
<proteinExistence type="predicted"/>
<evidence type="ECO:0000313" key="4">
    <source>
        <dbReference type="Proteomes" id="UP000437862"/>
    </source>
</evidence>
<reference evidence="2" key="2">
    <citation type="submission" date="2019-07" db="EMBL/GenBank/DDBJ databases">
        <authorList>
            <person name="Whitman W."/>
            <person name="Huntemann M."/>
            <person name="Clum A."/>
            <person name="Pillay M."/>
            <person name="Palaniappan K."/>
            <person name="Varghese N."/>
            <person name="Mikhailova N."/>
            <person name="Stamatis D."/>
            <person name="Reddy T."/>
            <person name="Daum C."/>
            <person name="Shapiro N."/>
            <person name="Ivanova N."/>
            <person name="Kyrpides N."/>
            <person name="Woyke T."/>
        </authorList>
    </citation>
    <scope>NUCLEOTIDE SEQUENCE</scope>
    <source>
        <strain evidence="2">CGMCC 1.10685</strain>
    </source>
</reference>
<reference evidence="2 3" key="1">
    <citation type="journal article" date="2015" name="Stand. Genomic Sci.">
        <title>Genomic Encyclopedia of Bacterial and Archaeal Type Strains, Phase III: the genomes of soil and plant-associated and newly described type strains.</title>
        <authorList>
            <person name="Whitman W.B."/>
            <person name="Woyke T."/>
            <person name="Klenk H.P."/>
            <person name="Zhou Y."/>
            <person name="Lilburn T.G."/>
            <person name="Beck B.J."/>
            <person name="De Vos P."/>
            <person name="Vandamme P."/>
            <person name="Eisen J.A."/>
            <person name="Garrity G."/>
            <person name="Hugenholtz P."/>
            <person name="Kyrpides N.C."/>
        </authorList>
    </citation>
    <scope>NUCLEOTIDE SEQUENCE [LARGE SCALE GENOMIC DNA]</scope>
    <source>
        <strain evidence="2 3">CGMCC 1.10685</strain>
    </source>
</reference>
<dbReference type="OrthoDB" id="6064967at2"/>
<protein>
    <submittedName>
        <fullName evidence="2">Uncharacterized protein</fullName>
    </submittedName>
</protein>
<sequence>MLERLKTWYNGVRAPDPAPFDYDDILPLDAEDLAEQGILAAYREVLPHLARYCAHPIEIVEELDNDGGGYAVVAAGVRHQIHAEDHGHDGESWARATVALFRIVNANLADSTHKFYALNGGNDLSGIFLTDEQFRLARRVYKRPSDWPWMPDDRLSGHGHPVPE</sequence>
<dbReference type="EMBL" id="VLKW01000013">
    <property type="protein sequence ID" value="TWI42872.1"/>
    <property type="molecule type" value="Genomic_DNA"/>
</dbReference>
<evidence type="ECO:0000313" key="2">
    <source>
        <dbReference type="EMBL" id="TWI42872.1"/>
    </source>
</evidence>
<dbReference type="Proteomes" id="UP000315112">
    <property type="component" value="Unassembled WGS sequence"/>
</dbReference>
<name>A0A562PEF7_9BURK</name>
<dbReference type="RefSeq" id="WP_145880805.1">
    <property type="nucleotide sequence ID" value="NZ_CP046904.1"/>
</dbReference>
<keyword evidence="4" id="KW-1185">Reference proteome</keyword>